<keyword evidence="4" id="KW-1185">Reference proteome</keyword>
<evidence type="ECO:0000256" key="1">
    <source>
        <dbReference type="ARBA" id="ARBA00038283"/>
    </source>
</evidence>
<dbReference type="Pfam" id="PF21205">
    <property type="entry name" value="Rep3_C"/>
    <property type="match status" value="1"/>
</dbReference>
<dbReference type="SUPFAM" id="SSF46785">
    <property type="entry name" value="Winged helix' DNA-binding domain"/>
    <property type="match status" value="2"/>
</dbReference>
<feature type="domain" description="Initiator Rep protein WH1" evidence="2">
    <location>
        <begin position="15"/>
        <end position="158"/>
    </location>
</feature>
<dbReference type="RefSeq" id="WP_069314087.1">
    <property type="nucleotide sequence ID" value="NZ_MDTU01000002.1"/>
</dbReference>
<evidence type="ECO:0000313" key="3">
    <source>
        <dbReference type="EMBL" id="ODN41623.1"/>
    </source>
</evidence>
<dbReference type="Proteomes" id="UP000094329">
    <property type="component" value="Unassembled WGS sequence"/>
</dbReference>
<name>A0ABX2ZYN1_9GAMM</name>
<gene>
    <name evidence="3" type="ORF">BGC07_16145</name>
</gene>
<dbReference type="InterPro" id="IPR036388">
    <property type="entry name" value="WH-like_DNA-bd_sf"/>
</dbReference>
<organism evidence="3 4">
    <name type="scientific">Piscirickettsia litoralis</name>
    <dbReference type="NCBI Taxonomy" id="1891921"/>
    <lineage>
        <taxon>Bacteria</taxon>
        <taxon>Pseudomonadati</taxon>
        <taxon>Pseudomonadota</taxon>
        <taxon>Gammaproteobacteria</taxon>
        <taxon>Thiotrichales</taxon>
        <taxon>Piscirickettsiaceae</taxon>
        <taxon>Piscirickettsia</taxon>
    </lineage>
</organism>
<protein>
    <recommendedName>
        <fullName evidence="2">Initiator Rep protein WH1 domain-containing protein</fullName>
    </recommendedName>
</protein>
<dbReference type="EMBL" id="MDTU01000002">
    <property type="protein sequence ID" value="ODN41623.1"/>
    <property type="molecule type" value="Genomic_DNA"/>
</dbReference>
<evidence type="ECO:0000259" key="2">
    <source>
        <dbReference type="Pfam" id="PF01051"/>
    </source>
</evidence>
<dbReference type="Gene3D" id="1.10.10.10">
    <property type="entry name" value="Winged helix-like DNA-binding domain superfamily/Winged helix DNA-binding domain"/>
    <property type="match status" value="2"/>
</dbReference>
<proteinExistence type="inferred from homology"/>
<accession>A0ABX2ZYN1</accession>
<evidence type="ECO:0000313" key="4">
    <source>
        <dbReference type="Proteomes" id="UP000094329"/>
    </source>
</evidence>
<sequence>MSEIITFKNDRSDLVKHVFAIHCTNNLTLVQRKLFNALLYFAYYDLPVASMYSVRLADLCNLIGYKSNDYKLLKKSLIGLMSTVVEWDVIDQSKASDDIKWTASTILASVDVRNGVCTYEYSSVMREELYEPEIYGKLDMSAIGQFSSTYGISLYENCVRYQRIKQTPWLSLDVFRKIMGVKKGQYKQFRDFKRRVIEVGIKEVNKYSNLNVNVHMKKEGLRVVGLKFEIDNKLKKETTLQKTAADETRNSEQRLVRARIENRVKNKPLSVGQLLTNTIKPTKTQRTEVEFSEKEIEDFLEGLKESNKLVYDRFYVNGGGLNSPIIQSLIRNYLKLK</sequence>
<reference evidence="3 4" key="1">
    <citation type="submission" date="2016-08" db="EMBL/GenBank/DDBJ databases">
        <title>Draft genome sequence of Candidatus Piscirickettsia litoralis, from seawater.</title>
        <authorList>
            <person name="Wan X."/>
            <person name="Lee A.J."/>
            <person name="Hou S."/>
            <person name="Donachie S.P."/>
        </authorList>
    </citation>
    <scope>NUCLEOTIDE SEQUENCE [LARGE SCALE GENOMIC DNA]</scope>
    <source>
        <strain evidence="3 4">Y2</strain>
    </source>
</reference>
<dbReference type="InterPro" id="IPR000525">
    <property type="entry name" value="Initiator_Rep_WH1"/>
</dbReference>
<dbReference type="InterPro" id="IPR036390">
    <property type="entry name" value="WH_DNA-bd_sf"/>
</dbReference>
<dbReference type="Pfam" id="PF01051">
    <property type="entry name" value="Rep3_N"/>
    <property type="match status" value="1"/>
</dbReference>
<comment type="caution">
    <text evidence="3">The sequence shown here is derived from an EMBL/GenBank/DDBJ whole genome shotgun (WGS) entry which is preliminary data.</text>
</comment>
<comment type="similarity">
    <text evidence="1">Belongs to the initiator RepB protein family.</text>
</comment>